<accession>A0AA88D1R9</accession>
<proteinExistence type="predicted"/>
<comment type="caution">
    <text evidence="1">The sequence shown here is derived from an EMBL/GenBank/DDBJ whole genome shotgun (WGS) entry which is preliminary data.</text>
</comment>
<evidence type="ECO:0000313" key="1">
    <source>
        <dbReference type="EMBL" id="GMN24549.1"/>
    </source>
</evidence>
<dbReference type="EMBL" id="BTGU01000001">
    <property type="protein sequence ID" value="GMN24549.1"/>
    <property type="molecule type" value="Genomic_DNA"/>
</dbReference>
<keyword evidence="2" id="KW-1185">Reference proteome</keyword>
<gene>
    <name evidence="1" type="ORF">TIFTF001_000605</name>
</gene>
<dbReference type="Proteomes" id="UP001187192">
    <property type="component" value="Unassembled WGS sequence"/>
</dbReference>
<sequence length="52" mass="5890">MKLAAIVAIKLPPRMMATEKRKSSITDMVEANRDGHRRNIFSITDEWSSGDN</sequence>
<evidence type="ECO:0000313" key="2">
    <source>
        <dbReference type="Proteomes" id="UP001187192"/>
    </source>
</evidence>
<reference evidence="1" key="1">
    <citation type="submission" date="2023-07" db="EMBL/GenBank/DDBJ databases">
        <title>draft genome sequence of fig (Ficus carica).</title>
        <authorList>
            <person name="Takahashi T."/>
            <person name="Nishimura K."/>
        </authorList>
    </citation>
    <scope>NUCLEOTIDE SEQUENCE</scope>
</reference>
<dbReference type="AlphaFoldDB" id="A0AA88D1R9"/>
<organism evidence="1 2">
    <name type="scientific">Ficus carica</name>
    <name type="common">Common fig</name>
    <dbReference type="NCBI Taxonomy" id="3494"/>
    <lineage>
        <taxon>Eukaryota</taxon>
        <taxon>Viridiplantae</taxon>
        <taxon>Streptophyta</taxon>
        <taxon>Embryophyta</taxon>
        <taxon>Tracheophyta</taxon>
        <taxon>Spermatophyta</taxon>
        <taxon>Magnoliopsida</taxon>
        <taxon>eudicotyledons</taxon>
        <taxon>Gunneridae</taxon>
        <taxon>Pentapetalae</taxon>
        <taxon>rosids</taxon>
        <taxon>fabids</taxon>
        <taxon>Rosales</taxon>
        <taxon>Moraceae</taxon>
        <taxon>Ficeae</taxon>
        <taxon>Ficus</taxon>
    </lineage>
</organism>
<name>A0AA88D1R9_FICCA</name>
<protein>
    <submittedName>
        <fullName evidence="1">Uncharacterized protein</fullName>
    </submittedName>
</protein>